<dbReference type="InterPro" id="IPR011990">
    <property type="entry name" value="TPR-like_helical_dom_sf"/>
</dbReference>
<evidence type="ECO:0000256" key="2">
    <source>
        <dbReference type="SAM" id="Phobius"/>
    </source>
</evidence>
<dbReference type="InterPro" id="IPR059177">
    <property type="entry name" value="GH29D-like_dom"/>
</dbReference>
<dbReference type="AlphaFoldDB" id="A0AAE3DMT0"/>
<dbReference type="Pfam" id="PF14559">
    <property type="entry name" value="TPR_19"/>
    <property type="match status" value="1"/>
</dbReference>
<protein>
    <submittedName>
        <fullName evidence="4">Chitobiase/beta-hexosaminidase C-terminal domain-containing protein</fullName>
    </submittedName>
</protein>
<dbReference type="Pfam" id="PF13290">
    <property type="entry name" value="CHB_HEX_C_1"/>
    <property type="match status" value="2"/>
</dbReference>
<feature type="compositionally biased region" description="Basic and acidic residues" evidence="1">
    <location>
        <begin position="52"/>
        <end position="61"/>
    </location>
</feature>
<evidence type="ECO:0000313" key="4">
    <source>
        <dbReference type="EMBL" id="MCC2166441.1"/>
    </source>
</evidence>
<keyword evidence="2" id="KW-1133">Transmembrane helix</keyword>
<proteinExistence type="predicted"/>
<dbReference type="Proteomes" id="UP001199355">
    <property type="component" value="Unassembled WGS sequence"/>
</dbReference>
<evidence type="ECO:0000313" key="5">
    <source>
        <dbReference type="Proteomes" id="UP001199355"/>
    </source>
</evidence>
<dbReference type="SUPFAM" id="SSF48452">
    <property type="entry name" value="TPR-like"/>
    <property type="match status" value="1"/>
</dbReference>
<organism evidence="4 5">
    <name type="scientific">Gallintestinimicrobium propionicum</name>
    <dbReference type="NCBI Taxonomy" id="2981770"/>
    <lineage>
        <taxon>Bacteria</taxon>
        <taxon>Bacillati</taxon>
        <taxon>Bacillota</taxon>
        <taxon>Clostridia</taxon>
        <taxon>Lachnospirales</taxon>
        <taxon>Lachnospiraceae</taxon>
        <taxon>Gallintestinimicrobium</taxon>
    </lineage>
</organism>
<dbReference type="SMART" id="SM00028">
    <property type="entry name" value="TPR"/>
    <property type="match status" value="2"/>
</dbReference>
<feature type="domain" description="GH29D-like beta-sandwich" evidence="3">
    <location>
        <begin position="307"/>
        <end position="371"/>
    </location>
</feature>
<keyword evidence="5" id="KW-1185">Reference proteome</keyword>
<comment type="caution">
    <text evidence="4">The sequence shown here is derived from an EMBL/GenBank/DDBJ whole genome shotgun (WGS) entry which is preliminary data.</text>
</comment>
<reference evidence="4 5" key="1">
    <citation type="submission" date="2021-10" db="EMBL/GenBank/DDBJ databases">
        <title>Anaerobic single-cell dispensing facilitates the cultivation of human gut bacteria.</title>
        <authorList>
            <person name="Afrizal A."/>
        </authorList>
    </citation>
    <scope>NUCLEOTIDE SEQUENCE [LARGE SCALE GENOMIC DNA]</scope>
    <source>
        <strain evidence="4 5">CLA-AA-H244</strain>
    </source>
</reference>
<dbReference type="EMBL" id="JAJEQF010000002">
    <property type="protein sequence ID" value="MCC2166441.1"/>
    <property type="molecule type" value="Genomic_DNA"/>
</dbReference>
<dbReference type="Gene3D" id="1.25.40.10">
    <property type="entry name" value="Tetratricopeptide repeat domain"/>
    <property type="match status" value="1"/>
</dbReference>
<gene>
    <name evidence="4" type="ORF">LKD45_01795</name>
</gene>
<sequence length="484" mass="54278">MKCPRCGADMKEGQMYCEHCGREIQIVPEFDPALETSLHKALSDVGTQIAEKASEDSKPETDAGQSTVPEKQPSVKNRRKKRWKVFAGLFAAAALCAGMSLIFWHHTPEYRYEKAAAQMKEKSYNSAAELLELLVEQDPRNVEYLNALSSCYYFEGKLEEAKELCLTILDMDASCEDAYRRCVAIYEKQNDYAAINALMQSCPDVQIQSRYLDYMANPPEFDLQSGTYREAQNLKLIGNAAGTIYFTTDGSVPDENSQVYTSPIPLKDGGYEIKALFVNHYGIASDISSANYYIDISRPDAPYVTPLPGNYGKPVQIEVDVPDGCSVYYTMDKTEPTASSTRYEEPFWLPVGYSTFKFVTIAPDGVTGSVTECNYTLNLHPLLSMEAASNQLLLTLKNAGVVNSLQGDAPDGDGRNLYTFKYALTINNHHYYLYREYHELDGESNATGNDYVVNYMSGECYRAEKQEDKSFKLYAIEQPENGQE</sequence>
<dbReference type="InterPro" id="IPR019734">
    <property type="entry name" value="TPR_rpt"/>
</dbReference>
<feature type="region of interest" description="Disordered" evidence="1">
    <location>
        <begin position="50"/>
        <end position="76"/>
    </location>
</feature>
<evidence type="ECO:0000256" key="1">
    <source>
        <dbReference type="SAM" id="MobiDB-lite"/>
    </source>
</evidence>
<feature type="domain" description="GH29D-like beta-sandwich" evidence="3">
    <location>
        <begin position="224"/>
        <end position="288"/>
    </location>
</feature>
<keyword evidence="2" id="KW-0472">Membrane</keyword>
<keyword evidence="2" id="KW-0812">Transmembrane</keyword>
<feature type="transmembrane region" description="Helical" evidence="2">
    <location>
        <begin position="85"/>
        <end position="104"/>
    </location>
</feature>
<dbReference type="RefSeq" id="WP_308727575.1">
    <property type="nucleotide sequence ID" value="NZ_JAJEQF010000002.1"/>
</dbReference>
<name>A0AAE3DMT0_9FIRM</name>
<evidence type="ECO:0000259" key="3">
    <source>
        <dbReference type="Pfam" id="PF13290"/>
    </source>
</evidence>
<accession>A0AAE3DMT0</accession>